<protein>
    <submittedName>
        <fullName evidence="2">Uncharacterized protein</fullName>
    </submittedName>
</protein>
<proteinExistence type="predicted"/>
<feature type="compositionally biased region" description="Polar residues" evidence="1">
    <location>
        <begin position="139"/>
        <end position="156"/>
    </location>
</feature>
<dbReference type="EMBL" id="QLLL01000004">
    <property type="protein sequence ID" value="RAJ05428.1"/>
    <property type="molecule type" value="Genomic_DNA"/>
</dbReference>
<comment type="caution">
    <text evidence="2">The sequence shown here is derived from an EMBL/GenBank/DDBJ whole genome shotgun (WGS) entry which is preliminary data.</text>
</comment>
<evidence type="ECO:0000313" key="2">
    <source>
        <dbReference type="EMBL" id="RAJ05428.1"/>
    </source>
</evidence>
<reference evidence="2 3" key="1">
    <citation type="submission" date="2018-06" db="EMBL/GenBank/DDBJ databases">
        <title>Genomic Encyclopedia of Archaeal and Bacterial Type Strains, Phase II (KMG-II): from individual species to whole genera.</title>
        <authorList>
            <person name="Goeker M."/>
        </authorList>
    </citation>
    <scope>NUCLEOTIDE SEQUENCE [LARGE SCALE GENOMIC DNA]</scope>
    <source>
        <strain evidence="2 3">DSM 23857</strain>
    </source>
</reference>
<dbReference type="AlphaFoldDB" id="A0A327QN09"/>
<evidence type="ECO:0000313" key="3">
    <source>
        <dbReference type="Proteomes" id="UP000249547"/>
    </source>
</evidence>
<keyword evidence="3" id="KW-1185">Reference proteome</keyword>
<dbReference type="Proteomes" id="UP000249547">
    <property type="component" value="Unassembled WGS sequence"/>
</dbReference>
<evidence type="ECO:0000256" key="1">
    <source>
        <dbReference type="SAM" id="MobiDB-lite"/>
    </source>
</evidence>
<feature type="compositionally biased region" description="Basic and acidic residues" evidence="1">
    <location>
        <begin position="92"/>
        <end position="107"/>
    </location>
</feature>
<accession>A0A327QN09</accession>
<sequence length="156" mass="17144">MSILTDEKDPNKITGVKWGASADLPIPGISPGIGVDLHLEYATSEYQWIGNSIDALKDVLNKSVPISPEQVNEFIKQATVLRADLMQMRDEMKKKENAALLTEKEVTSKTPPQAAKPATKPESPKVPNGKQPAEAKPKVNNTRKQSQELLPRFSTL</sequence>
<name>A0A327QN09_9BACT</name>
<organism evidence="2 3">
    <name type="scientific">Chitinophaga skermanii</name>
    <dbReference type="NCBI Taxonomy" id="331697"/>
    <lineage>
        <taxon>Bacteria</taxon>
        <taxon>Pseudomonadati</taxon>
        <taxon>Bacteroidota</taxon>
        <taxon>Chitinophagia</taxon>
        <taxon>Chitinophagales</taxon>
        <taxon>Chitinophagaceae</taxon>
        <taxon>Chitinophaga</taxon>
    </lineage>
</organism>
<feature type="region of interest" description="Disordered" evidence="1">
    <location>
        <begin position="92"/>
        <end position="156"/>
    </location>
</feature>
<gene>
    <name evidence="2" type="ORF">LX64_02586</name>
</gene>
<feature type="compositionally biased region" description="Low complexity" evidence="1">
    <location>
        <begin position="108"/>
        <end position="121"/>
    </location>
</feature>